<evidence type="ECO:0000256" key="2">
    <source>
        <dbReference type="ARBA" id="ARBA00004801"/>
    </source>
</evidence>
<evidence type="ECO:0000256" key="7">
    <source>
        <dbReference type="ARBA" id="ARBA00022741"/>
    </source>
</evidence>
<reference evidence="15" key="2">
    <citation type="journal article" date="2021" name="World Allergy Organ. J.">
        <title>Chromosome-level assembly of Dermatophagoides farinae genome and transcriptome reveals two novel allergens Der f 37 and Der f 39.</title>
        <authorList>
            <person name="Chen J."/>
            <person name="Cai Z."/>
            <person name="Fan D."/>
            <person name="Hu J."/>
            <person name="Hou Y."/>
            <person name="He Y."/>
            <person name="Zhang Z."/>
            <person name="Zhao Z."/>
            <person name="Gao P."/>
            <person name="Hu W."/>
            <person name="Sun J."/>
            <person name="Li J."/>
            <person name="Ji K."/>
        </authorList>
    </citation>
    <scope>NUCLEOTIDE SEQUENCE</scope>
    <source>
        <strain evidence="15">JKM2019</strain>
    </source>
</reference>
<evidence type="ECO:0000313" key="15">
    <source>
        <dbReference type="EMBL" id="KAH7639585.1"/>
    </source>
</evidence>
<protein>
    <recommendedName>
        <fullName evidence="12">Adenosine kinase</fullName>
        <ecNumber evidence="4">2.7.1.20</ecNumber>
    </recommendedName>
</protein>
<name>A0A9D4NUS5_DERFA</name>
<dbReference type="EC" id="2.7.1.20" evidence="4"/>
<evidence type="ECO:0000256" key="13">
    <source>
        <dbReference type="PIRSR" id="PIRSR601805-1"/>
    </source>
</evidence>
<evidence type="ECO:0000256" key="12">
    <source>
        <dbReference type="ARBA" id="ARBA00068771"/>
    </source>
</evidence>
<dbReference type="PANTHER" id="PTHR45769">
    <property type="entry name" value="ADENOSINE KINASE"/>
    <property type="match status" value="1"/>
</dbReference>
<comment type="caution">
    <text evidence="15">The sequence shown here is derived from an EMBL/GenBank/DDBJ whole genome shotgun (WGS) entry which is preliminary data.</text>
</comment>
<dbReference type="GO" id="GO:0004001">
    <property type="term" value="F:adenosine kinase activity"/>
    <property type="evidence" value="ECO:0007669"/>
    <property type="project" value="UniProtKB-EC"/>
</dbReference>
<organism evidence="15">
    <name type="scientific">Dermatophagoides farinae</name>
    <name type="common">American house dust mite</name>
    <dbReference type="NCBI Taxonomy" id="6954"/>
    <lineage>
        <taxon>Eukaryota</taxon>
        <taxon>Metazoa</taxon>
        <taxon>Ecdysozoa</taxon>
        <taxon>Arthropoda</taxon>
        <taxon>Chelicerata</taxon>
        <taxon>Arachnida</taxon>
        <taxon>Acari</taxon>
        <taxon>Acariformes</taxon>
        <taxon>Sarcoptiformes</taxon>
        <taxon>Astigmata</taxon>
        <taxon>Psoroptidia</taxon>
        <taxon>Analgoidea</taxon>
        <taxon>Pyroglyphidae</taxon>
        <taxon>Dermatophagoidinae</taxon>
        <taxon>Dermatophagoides</taxon>
    </lineage>
</organism>
<sequence length="422" mass="47897">MMMTTDAALMLTRDDCADLYSMIGANEQQQPENAIEIIRRITQHQMDADSLVRLYDLCLRSEEGIRYRRSMEMHIFGMGNPLLDITATVDNAFLEKYGLPKNSAILAEAKHEPMYEEVINKYEIEYSAGGATQNTMRYCQWVVGKNLQLTTFIGAVGNDYFGKIMEQKAKDDGVNVHYQKVDDALTGTCAVLLNNNGKYRSLCAYLGACKKFDKHFLLSNSVFVEKAKLYYISGHMLPVSHESCMHIAQHSMDWGKDFFFNLAAPYVTQKCQKELEKLMTYVDFFFANLDEALAFATMKGYTTKDPKEIAKLIAKEPKQKYNNPRIPSQYKAGRVVVITQSENPVIMFKSDWSDVKEFPVPQLSEKELKDTNGAGDAFTGGFLAMYIWGKPLEQCINCAIYCATECVKQQGCTLPKTMSYKF</sequence>
<dbReference type="PRINTS" id="PR00989">
    <property type="entry name" value="ADENOKINASE"/>
</dbReference>
<evidence type="ECO:0000256" key="1">
    <source>
        <dbReference type="ARBA" id="ARBA00001946"/>
    </source>
</evidence>
<dbReference type="PROSITE" id="PS00584">
    <property type="entry name" value="PFKB_KINASES_2"/>
    <property type="match status" value="1"/>
</dbReference>
<evidence type="ECO:0000256" key="5">
    <source>
        <dbReference type="ARBA" id="ARBA00022679"/>
    </source>
</evidence>
<comment type="similarity">
    <text evidence="3">Belongs to the carbohydrate kinase PfkB family.</text>
</comment>
<dbReference type="CDD" id="cd01168">
    <property type="entry name" value="adenosine_kinase"/>
    <property type="match status" value="1"/>
</dbReference>
<accession>A0A9D4NUS5</accession>
<dbReference type="EMBL" id="SDOV01000007">
    <property type="protein sequence ID" value="KAH7639585.1"/>
    <property type="molecule type" value="Genomic_DNA"/>
</dbReference>
<dbReference type="Pfam" id="PF00294">
    <property type="entry name" value="PfkB"/>
    <property type="match status" value="1"/>
</dbReference>
<dbReference type="GO" id="GO:0005829">
    <property type="term" value="C:cytosol"/>
    <property type="evidence" value="ECO:0007669"/>
    <property type="project" value="TreeGrafter"/>
</dbReference>
<evidence type="ECO:0000256" key="11">
    <source>
        <dbReference type="ARBA" id="ARBA00051362"/>
    </source>
</evidence>
<dbReference type="PANTHER" id="PTHR45769:SF3">
    <property type="entry name" value="ADENOSINE KINASE"/>
    <property type="match status" value="1"/>
</dbReference>
<evidence type="ECO:0000256" key="10">
    <source>
        <dbReference type="ARBA" id="ARBA00022842"/>
    </source>
</evidence>
<evidence type="ECO:0000256" key="6">
    <source>
        <dbReference type="ARBA" id="ARBA00022726"/>
    </source>
</evidence>
<keyword evidence="5" id="KW-0808">Transferase</keyword>
<evidence type="ECO:0000256" key="9">
    <source>
        <dbReference type="ARBA" id="ARBA00022840"/>
    </source>
</evidence>
<dbReference type="Proteomes" id="UP000828236">
    <property type="component" value="Unassembled WGS sequence"/>
</dbReference>
<dbReference type="InterPro" id="IPR011611">
    <property type="entry name" value="PfkB_dom"/>
</dbReference>
<evidence type="ECO:0000259" key="14">
    <source>
        <dbReference type="Pfam" id="PF00294"/>
    </source>
</evidence>
<comment type="cofactor">
    <cofactor evidence="1">
        <name>Mg(2+)</name>
        <dbReference type="ChEBI" id="CHEBI:18420"/>
    </cofactor>
</comment>
<keyword evidence="10" id="KW-0460">Magnesium</keyword>
<dbReference type="InterPro" id="IPR001805">
    <property type="entry name" value="Adenokinase"/>
</dbReference>
<keyword evidence="9" id="KW-0067">ATP-binding</keyword>
<dbReference type="SUPFAM" id="SSF53613">
    <property type="entry name" value="Ribokinase-like"/>
    <property type="match status" value="1"/>
</dbReference>
<keyword evidence="7" id="KW-0547">Nucleotide-binding</keyword>
<dbReference type="FunFam" id="3.40.1190.20:FF:000076">
    <property type="entry name" value="Adenosine kinase"/>
    <property type="match status" value="1"/>
</dbReference>
<keyword evidence="8 15" id="KW-0418">Kinase</keyword>
<dbReference type="Gene3D" id="3.40.1190.20">
    <property type="match status" value="1"/>
</dbReference>
<gene>
    <name evidence="15" type="ORF">HUG17_3618</name>
</gene>
<comment type="catalytic activity">
    <reaction evidence="11">
        <text>adenosine + ATP = AMP + ADP + H(+)</text>
        <dbReference type="Rhea" id="RHEA:20824"/>
        <dbReference type="ChEBI" id="CHEBI:15378"/>
        <dbReference type="ChEBI" id="CHEBI:16335"/>
        <dbReference type="ChEBI" id="CHEBI:30616"/>
        <dbReference type="ChEBI" id="CHEBI:456215"/>
        <dbReference type="ChEBI" id="CHEBI:456216"/>
        <dbReference type="EC" id="2.7.1.20"/>
    </reaction>
</comment>
<dbReference type="Gene3D" id="3.30.1110.10">
    <property type="match status" value="1"/>
</dbReference>
<dbReference type="AlphaFoldDB" id="A0A9D4NUS5"/>
<feature type="domain" description="Carbohydrate kinase PfkB" evidence="14">
    <location>
        <begin position="94"/>
        <end position="415"/>
    </location>
</feature>
<feature type="active site" description="Proton acceptor" evidence="13">
    <location>
        <position position="376"/>
    </location>
</feature>
<keyword evidence="6" id="KW-0660">Purine salvage</keyword>
<reference evidence="15" key="1">
    <citation type="submission" date="2020-06" db="EMBL/GenBank/DDBJ databases">
        <authorList>
            <person name="Ji K."/>
            <person name="Li J."/>
        </authorList>
    </citation>
    <scope>NUCLEOTIDE SEQUENCE</scope>
    <source>
        <strain evidence="15">JKM2019</strain>
        <tissue evidence="15">Whole body</tissue>
    </source>
</reference>
<dbReference type="GO" id="GO:0006166">
    <property type="term" value="P:purine ribonucleoside salvage"/>
    <property type="evidence" value="ECO:0007669"/>
    <property type="project" value="UniProtKB-KW"/>
</dbReference>
<proteinExistence type="inferred from homology"/>
<dbReference type="InterPro" id="IPR002173">
    <property type="entry name" value="Carboh/pur_kinase_PfkB_CS"/>
</dbReference>
<evidence type="ECO:0000256" key="4">
    <source>
        <dbReference type="ARBA" id="ARBA00012119"/>
    </source>
</evidence>
<comment type="pathway">
    <text evidence="2">Purine metabolism; AMP biosynthesis via salvage pathway; AMP from adenosine: step 1/1.</text>
</comment>
<dbReference type="InterPro" id="IPR029056">
    <property type="entry name" value="Ribokinase-like"/>
</dbReference>
<dbReference type="GO" id="GO:0005634">
    <property type="term" value="C:nucleus"/>
    <property type="evidence" value="ECO:0007669"/>
    <property type="project" value="TreeGrafter"/>
</dbReference>
<dbReference type="GO" id="GO:0006144">
    <property type="term" value="P:purine nucleobase metabolic process"/>
    <property type="evidence" value="ECO:0007669"/>
    <property type="project" value="TreeGrafter"/>
</dbReference>
<evidence type="ECO:0000256" key="8">
    <source>
        <dbReference type="ARBA" id="ARBA00022777"/>
    </source>
</evidence>
<dbReference type="GO" id="GO:0005524">
    <property type="term" value="F:ATP binding"/>
    <property type="evidence" value="ECO:0007669"/>
    <property type="project" value="UniProtKB-KW"/>
</dbReference>
<evidence type="ECO:0000256" key="3">
    <source>
        <dbReference type="ARBA" id="ARBA00010688"/>
    </source>
</evidence>